<reference evidence="3" key="1">
    <citation type="journal article" date="2014" name="Proc. Natl. Acad. Sci. U.S.A.">
        <title>Extensive sampling of basidiomycete genomes demonstrates inadequacy of the white-rot/brown-rot paradigm for wood decay fungi.</title>
        <authorList>
            <person name="Riley R."/>
            <person name="Salamov A.A."/>
            <person name="Brown D.W."/>
            <person name="Nagy L.G."/>
            <person name="Floudas D."/>
            <person name="Held B.W."/>
            <person name="Levasseur A."/>
            <person name="Lombard V."/>
            <person name="Morin E."/>
            <person name="Otillar R."/>
            <person name="Lindquist E.A."/>
            <person name="Sun H."/>
            <person name="LaButti K.M."/>
            <person name="Schmutz J."/>
            <person name="Jabbour D."/>
            <person name="Luo H."/>
            <person name="Baker S.E."/>
            <person name="Pisabarro A.G."/>
            <person name="Walton J.D."/>
            <person name="Blanchette R.A."/>
            <person name="Henrissat B."/>
            <person name="Martin F."/>
            <person name="Cullen D."/>
            <person name="Hibbett D.S."/>
            <person name="Grigoriev I.V."/>
        </authorList>
    </citation>
    <scope>NUCLEOTIDE SEQUENCE [LARGE SCALE GENOMIC DNA]</scope>
    <source>
        <strain evidence="3">FD-172 SS1</strain>
    </source>
</reference>
<evidence type="ECO:0000313" key="2">
    <source>
        <dbReference type="EMBL" id="KDQ09595.1"/>
    </source>
</evidence>
<gene>
    <name evidence="2" type="ORF">BOTBODRAFT_521671</name>
</gene>
<proteinExistence type="predicted"/>
<dbReference type="HOGENOM" id="CLU_1266682_0_0_1"/>
<accession>A0A067M4F3</accession>
<evidence type="ECO:0000313" key="3">
    <source>
        <dbReference type="Proteomes" id="UP000027195"/>
    </source>
</evidence>
<dbReference type="AlphaFoldDB" id="A0A067M4F3"/>
<name>A0A067M4F3_BOTB1</name>
<organism evidence="2 3">
    <name type="scientific">Botryobasidium botryosum (strain FD-172 SS1)</name>
    <dbReference type="NCBI Taxonomy" id="930990"/>
    <lineage>
        <taxon>Eukaryota</taxon>
        <taxon>Fungi</taxon>
        <taxon>Dikarya</taxon>
        <taxon>Basidiomycota</taxon>
        <taxon>Agaricomycotina</taxon>
        <taxon>Agaricomycetes</taxon>
        <taxon>Cantharellales</taxon>
        <taxon>Botryobasidiaceae</taxon>
        <taxon>Botryobasidium</taxon>
    </lineage>
</organism>
<protein>
    <submittedName>
        <fullName evidence="2">Uncharacterized protein</fullName>
    </submittedName>
</protein>
<dbReference type="InParanoid" id="A0A067M4F3"/>
<evidence type="ECO:0000256" key="1">
    <source>
        <dbReference type="SAM" id="MobiDB-lite"/>
    </source>
</evidence>
<feature type="region of interest" description="Disordered" evidence="1">
    <location>
        <begin position="1"/>
        <end position="25"/>
    </location>
</feature>
<sequence length="218" mass="24452">MEYNDPKGTARVRRVAGRVSSKDPLHGRPCTAMSPLLMLLSPIRSSSSGQEIYWWCGRVVFEAIVFILVVPNPLYRTLPRPLLPPTAISSMSNAPFIPPPRRHNPRFAASLTPCHCMVSMAVQCACRCPRWIPTLYVLHSYLPPLVSMCAERFYLYDLGRGFVDSAMHAGAASFIARLCRPDDAGLGHHIVHRIYCIPTTRWRLLGRLAGLWILVDLT</sequence>
<dbReference type="EMBL" id="KL198076">
    <property type="protein sequence ID" value="KDQ09595.1"/>
    <property type="molecule type" value="Genomic_DNA"/>
</dbReference>
<keyword evidence="3" id="KW-1185">Reference proteome</keyword>
<dbReference type="Proteomes" id="UP000027195">
    <property type="component" value="Unassembled WGS sequence"/>
</dbReference>